<feature type="region of interest" description="Disordered" evidence="2">
    <location>
        <begin position="301"/>
        <end position="365"/>
    </location>
</feature>
<feature type="compositionally biased region" description="Basic and acidic residues" evidence="2">
    <location>
        <begin position="346"/>
        <end position="357"/>
    </location>
</feature>
<feature type="region of interest" description="Disordered" evidence="2">
    <location>
        <begin position="623"/>
        <end position="734"/>
    </location>
</feature>
<feature type="region of interest" description="Disordered" evidence="2">
    <location>
        <begin position="943"/>
        <end position="1000"/>
    </location>
</feature>
<gene>
    <name evidence="3" type="ORF">CDD82_3743</name>
</gene>
<feature type="region of interest" description="Disordered" evidence="2">
    <location>
        <begin position="182"/>
        <end position="205"/>
    </location>
</feature>
<sequence>MPANKASPGSLQPSPPVSSSPSSPPRRPVCDRAATPLGLFVNKPKDPADDPFAAMSPARTPEAAVSLSLPSSSPRLGHAHGQKQGQRLEKLHGLIGPGGEEADAPRRYQLGDNQQLPSTFGHCQPLRTASVRADTCFAHPRPSLSESSVSSIAQLEATAERLSMTSIIDDAIRDLHDTLKRSDSRRSHRMAASLRTDSNGDTDDDQLRRYLSSASSIISTNAAARGGGYSPAAFVMSPNHSLSGRFACGSKLAVADVDRMRPAAGLGDTTPTLLEDIVEAQPAFIPAPAPQQGNATFPMGPHVTADTGTLPSHHGQPETSKTNVLHHMPAKASENDASSPTAPNKQDADLAQSHEQRPSSSHSNTTFHQYEDAFVDFDGVHCHLDADQDDHLGALETAPDLATPRSTLLRPQSYVDPQTGQRMIYYPARVPALLNLPPKLVNKPKLTQRNDRRSQILSAMMDSSGVVPQPSWMKVPAATNTTEAMASSWLPDPLASHRDSFAALSLCDALNQSDAPPDTREEPTLDKPEPVPEPAPNQLRRPQSLSAANMLNSKSKASLLNHLPPQLRASVFFDLPSIAPEVQPKKEGSAMATLDSMLDASTTAPVSVFTDHAMASELRSEAHANKLQKARKSTVSLDTPSPPSGPGKKLSLMWLGKRRSSNLDEKKRSQSIASAPLQTNGDAGHKEAGAGDTPDAGSDDEDGLGAKQSRSEDKEEGGEEDEEESEEEEAYQGPPTTLLAELQLRKHQQQQRKKNFVSGFPNGMHATLLEMDTVAEAQRLKRRTQRVNLAWEEPDAHIDQNGADDEDVPLAILAAIHHGAKNRADLERPMGLMERRDIEDNEPLSHRRARLQGLEPPPPRVIQKHQSVLSLSALRAKQSKSPLCAAVVNSDEAPQDATEKSKSSEKEPQQTSTSEASDEPLPLARPVSSSFSAELFSQFELDQTKSKAGGHKEQAKTRPQQHAQGGGEEETLGQRRRRLQAERAAREREMSHGNTAGDGQRVGRRLSMADILAAHPKKDSGLRVEQERRRLDEERRVAQEQEAKMAAMRSMMPQSLAVPNVARSGGFMGGAFNDGTGGQASRASRSSPSVNTQGLSYSHNVNRSSIGVGGYGTPAYAAAGAYRGGTAFQNGNAVPTMYGGLVMAPGMQMSLATGSMDRVEQWRRGVHP</sequence>
<dbReference type="AlphaFoldDB" id="A0A2C5ZB58"/>
<organism evidence="3 4">
    <name type="scientific">Ophiocordyceps australis</name>
    <dbReference type="NCBI Taxonomy" id="1399860"/>
    <lineage>
        <taxon>Eukaryota</taxon>
        <taxon>Fungi</taxon>
        <taxon>Dikarya</taxon>
        <taxon>Ascomycota</taxon>
        <taxon>Pezizomycotina</taxon>
        <taxon>Sordariomycetes</taxon>
        <taxon>Hypocreomycetidae</taxon>
        <taxon>Hypocreales</taxon>
        <taxon>Ophiocordycipitaceae</taxon>
        <taxon>Ophiocordyceps</taxon>
    </lineage>
</organism>
<feature type="compositionally biased region" description="Basic and acidic residues" evidence="2">
    <location>
        <begin position="517"/>
        <end position="530"/>
    </location>
</feature>
<protein>
    <submittedName>
        <fullName evidence="3">Uncharacterized protein</fullName>
    </submittedName>
</protein>
<feature type="compositionally biased region" description="Polar residues" evidence="2">
    <location>
        <begin position="335"/>
        <end position="344"/>
    </location>
</feature>
<evidence type="ECO:0000256" key="1">
    <source>
        <dbReference type="SAM" id="Coils"/>
    </source>
</evidence>
<evidence type="ECO:0000313" key="4">
    <source>
        <dbReference type="Proteomes" id="UP000224854"/>
    </source>
</evidence>
<keyword evidence="1" id="KW-0175">Coiled coil</keyword>
<proteinExistence type="predicted"/>
<evidence type="ECO:0000313" key="3">
    <source>
        <dbReference type="EMBL" id="PHH76942.1"/>
    </source>
</evidence>
<feature type="compositionally biased region" description="Polar residues" evidence="2">
    <location>
        <begin position="1079"/>
        <end position="1099"/>
    </location>
</feature>
<reference evidence="3 4" key="1">
    <citation type="submission" date="2017-06" db="EMBL/GenBank/DDBJ databases">
        <title>Ant-infecting Ophiocordyceps genomes reveal a high diversity of potential behavioral manipulation genes and a possible major role for enterotoxins.</title>
        <authorList>
            <person name="De Bekker C."/>
            <person name="Evans H.C."/>
            <person name="Brachmann A."/>
            <person name="Hughes D.P."/>
        </authorList>
    </citation>
    <scope>NUCLEOTIDE SEQUENCE [LARGE SCALE GENOMIC DNA]</scope>
    <source>
        <strain evidence="3 4">1348a</strain>
    </source>
</reference>
<feature type="compositionally biased region" description="Basic and acidic residues" evidence="2">
    <location>
        <begin position="897"/>
        <end position="908"/>
    </location>
</feature>
<accession>A0A2C5ZB58</accession>
<feature type="region of interest" description="Disordered" evidence="2">
    <location>
        <begin position="1072"/>
        <end position="1099"/>
    </location>
</feature>
<comment type="caution">
    <text evidence="3">The sequence shown here is derived from an EMBL/GenBank/DDBJ whole genome shotgun (WGS) entry which is preliminary data.</text>
</comment>
<keyword evidence="4" id="KW-1185">Reference proteome</keyword>
<dbReference type="OrthoDB" id="5288142at2759"/>
<feature type="compositionally biased region" description="Basic and acidic residues" evidence="2">
    <location>
        <begin position="943"/>
        <end position="956"/>
    </location>
</feature>
<name>A0A2C5ZB58_9HYPO</name>
<dbReference type="EMBL" id="NJEU01000292">
    <property type="protein sequence ID" value="PHH76942.1"/>
    <property type="molecule type" value="Genomic_DNA"/>
</dbReference>
<feature type="compositionally biased region" description="Pro residues" evidence="2">
    <location>
        <begin position="13"/>
        <end position="27"/>
    </location>
</feature>
<feature type="compositionally biased region" description="Basic and acidic residues" evidence="2">
    <location>
        <begin position="979"/>
        <end position="991"/>
    </location>
</feature>
<feature type="coiled-coil region" evidence="1">
    <location>
        <begin position="1023"/>
        <end position="1051"/>
    </location>
</feature>
<feature type="region of interest" description="Disordered" evidence="2">
    <location>
        <begin position="511"/>
        <end position="541"/>
    </location>
</feature>
<feature type="region of interest" description="Disordered" evidence="2">
    <location>
        <begin position="1"/>
        <end position="105"/>
    </location>
</feature>
<feature type="compositionally biased region" description="Acidic residues" evidence="2">
    <location>
        <begin position="714"/>
        <end position="730"/>
    </location>
</feature>
<feature type="compositionally biased region" description="Polar residues" evidence="2">
    <location>
        <begin position="670"/>
        <end position="681"/>
    </location>
</feature>
<dbReference type="Proteomes" id="UP000224854">
    <property type="component" value="Unassembled WGS sequence"/>
</dbReference>
<evidence type="ECO:0000256" key="2">
    <source>
        <dbReference type="SAM" id="MobiDB-lite"/>
    </source>
</evidence>
<feature type="region of interest" description="Disordered" evidence="2">
    <location>
        <begin position="880"/>
        <end position="925"/>
    </location>
</feature>